<keyword evidence="1" id="KW-0472">Membrane</keyword>
<protein>
    <recommendedName>
        <fullName evidence="4">Fimbrial protein</fullName>
    </recommendedName>
</protein>
<feature type="transmembrane region" description="Helical" evidence="1">
    <location>
        <begin position="12"/>
        <end position="32"/>
    </location>
</feature>
<organism evidence="2 3">
    <name type="scientific">Providencia rettgeri</name>
    <dbReference type="NCBI Taxonomy" id="587"/>
    <lineage>
        <taxon>Bacteria</taxon>
        <taxon>Pseudomonadati</taxon>
        <taxon>Pseudomonadota</taxon>
        <taxon>Gammaproteobacteria</taxon>
        <taxon>Enterobacterales</taxon>
        <taxon>Morganellaceae</taxon>
        <taxon>Providencia</taxon>
    </lineage>
</organism>
<dbReference type="GeneID" id="93674768"/>
<dbReference type="OrthoDB" id="9801198at2"/>
<keyword evidence="1" id="KW-1133">Transmembrane helix</keyword>
<evidence type="ECO:0000313" key="2">
    <source>
        <dbReference type="EMBL" id="SUC33181.1"/>
    </source>
</evidence>
<dbReference type="AlphaFoldDB" id="A0A1B8SXK9"/>
<accession>A0A1B8SXK9</accession>
<name>A0A1B8SXK9_PRORE</name>
<evidence type="ECO:0000256" key="1">
    <source>
        <dbReference type="SAM" id="Phobius"/>
    </source>
</evidence>
<gene>
    <name evidence="2" type="ORF">NCTC11801_04189</name>
</gene>
<proteinExistence type="predicted"/>
<dbReference type="RefSeq" id="WP_109912767.1">
    <property type="nucleotide sequence ID" value="NZ_ABEXOA020000186.1"/>
</dbReference>
<evidence type="ECO:0000313" key="3">
    <source>
        <dbReference type="Proteomes" id="UP000254208"/>
    </source>
</evidence>
<sequence length="281" mass="30197">MKISAIIRDYKATVIKIIFITVSIFIYNINAYSVSWGAFTQRNGNDVTIQWGWPNEDSNSVICFNPSGCVVTVGPYDYRGSSADPKTFGGINLPYGMQQKVIIRNNGTALDAFNAWKLQYGTANTQTVTGMWGNYPNTDFSSVCYGFQVFQISTWGTSYGTLLPSAACGVVPPSNTSCNFSFPTSIDLGSAVSGQNGSWSGEATGAFSCTNIVDIRASLLATPYLSNLPVDISVNQVSLDINNKSVARGQIAPLNFKATTTGKFTSAGKFNANAVILFSFN</sequence>
<keyword evidence="1" id="KW-0812">Transmembrane</keyword>
<reference evidence="2 3" key="1">
    <citation type="submission" date="2018-06" db="EMBL/GenBank/DDBJ databases">
        <authorList>
            <consortium name="Pathogen Informatics"/>
            <person name="Doyle S."/>
        </authorList>
    </citation>
    <scope>NUCLEOTIDE SEQUENCE [LARGE SCALE GENOMIC DNA]</scope>
    <source>
        <strain evidence="2 3">NCTC11801</strain>
    </source>
</reference>
<dbReference type="Proteomes" id="UP000254208">
    <property type="component" value="Unassembled WGS sequence"/>
</dbReference>
<evidence type="ECO:0008006" key="4">
    <source>
        <dbReference type="Google" id="ProtNLM"/>
    </source>
</evidence>
<dbReference type="EMBL" id="UGTZ01000001">
    <property type="protein sequence ID" value="SUC33181.1"/>
    <property type="molecule type" value="Genomic_DNA"/>
</dbReference>